<accession>A0A9X3TYD2</accession>
<organism evidence="9 10">
    <name type="scientific">Govanella unica</name>
    <dbReference type="NCBI Taxonomy" id="2975056"/>
    <lineage>
        <taxon>Bacteria</taxon>
        <taxon>Pseudomonadati</taxon>
        <taxon>Pseudomonadota</taxon>
        <taxon>Alphaproteobacteria</taxon>
        <taxon>Emcibacterales</taxon>
        <taxon>Govanellaceae</taxon>
        <taxon>Govanella</taxon>
    </lineage>
</organism>
<dbReference type="GO" id="GO:0017038">
    <property type="term" value="P:protein import"/>
    <property type="evidence" value="ECO:0007669"/>
    <property type="project" value="TreeGrafter"/>
</dbReference>
<evidence type="ECO:0000256" key="2">
    <source>
        <dbReference type="ARBA" id="ARBA00022475"/>
    </source>
</evidence>
<evidence type="ECO:0000313" key="9">
    <source>
        <dbReference type="EMBL" id="MDA5194009.1"/>
    </source>
</evidence>
<dbReference type="PANTHER" id="PTHR30625">
    <property type="entry name" value="PROTEIN TOLQ"/>
    <property type="match status" value="1"/>
</dbReference>
<keyword evidence="3 7" id="KW-0812">Transmembrane</keyword>
<dbReference type="RefSeq" id="WP_274943715.1">
    <property type="nucleotide sequence ID" value="NZ_JANWOI010000003.1"/>
</dbReference>
<evidence type="ECO:0000256" key="3">
    <source>
        <dbReference type="ARBA" id="ARBA00022692"/>
    </source>
</evidence>
<dbReference type="EMBL" id="JANWOI010000003">
    <property type="protein sequence ID" value="MDA5194009.1"/>
    <property type="molecule type" value="Genomic_DNA"/>
</dbReference>
<evidence type="ECO:0000256" key="1">
    <source>
        <dbReference type="ARBA" id="ARBA00004651"/>
    </source>
</evidence>
<feature type="transmembrane region" description="Helical" evidence="7">
    <location>
        <begin position="164"/>
        <end position="186"/>
    </location>
</feature>
<dbReference type="InterPro" id="IPR050790">
    <property type="entry name" value="ExbB/TolQ_transport"/>
</dbReference>
<evidence type="ECO:0000256" key="6">
    <source>
        <dbReference type="RuleBase" id="RU004057"/>
    </source>
</evidence>
<dbReference type="AlphaFoldDB" id="A0A9X3TYD2"/>
<keyword evidence="6" id="KW-0813">Transport</keyword>
<reference evidence="9" key="2">
    <citation type="journal article" date="2023" name="Syst. Appl. Microbiol.">
        <title>Govania unica gen. nov., sp. nov., a rare biosphere bacterium that represents a novel family in the class Alphaproteobacteria.</title>
        <authorList>
            <person name="Vandamme P."/>
            <person name="Peeters C."/>
            <person name="Hettiarachchi A."/>
            <person name="Cnockaert M."/>
            <person name="Carlier A."/>
        </authorList>
    </citation>
    <scope>NUCLEOTIDE SEQUENCE</scope>
    <source>
        <strain evidence="9">LMG 31809</strain>
    </source>
</reference>
<evidence type="ECO:0000256" key="7">
    <source>
        <dbReference type="SAM" id="Phobius"/>
    </source>
</evidence>
<evidence type="ECO:0000256" key="4">
    <source>
        <dbReference type="ARBA" id="ARBA00022989"/>
    </source>
</evidence>
<evidence type="ECO:0000256" key="5">
    <source>
        <dbReference type="ARBA" id="ARBA00023136"/>
    </source>
</evidence>
<protein>
    <submittedName>
        <fullName evidence="9">MotA/TolQ/ExbB proton channel family protein</fullName>
    </submittedName>
</protein>
<dbReference type="GO" id="GO:0005886">
    <property type="term" value="C:plasma membrane"/>
    <property type="evidence" value="ECO:0007669"/>
    <property type="project" value="UniProtKB-SubCell"/>
</dbReference>
<gene>
    <name evidence="9" type="ORF">NYP16_08600</name>
</gene>
<keyword evidence="4 7" id="KW-1133">Transmembrane helix</keyword>
<reference evidence="9" key="1">
    <citation type="submission" date="2022-08" db="EMBL/GenBank/DDBJ databases">
        <authorList>
            <person name="Vandamme P."/>
            <person name="Hettiarachchi A."/>
            <person name="Peeters C."/>
            <person name="Cnockaert M."/>
            <person name="Carlier A."/>
        </authorList>
    </citation>
    <scope>NUCLEOTIDE SEQUENCE</scope>
    <source>
        <strain evidence="9">LMG 31809</strain>
    </source>
</reference>
<dbReference type="Pfam" id="PF01618">
    <property type="entry name" value="MotA_ExbB"/>
    <property type="match status" value="1"/>
</dbReference>
<feature type="transmembrane region" description="Helical" evidence="7">
    <location>
        <begin position="119"/>
        <end position="144"/>
    </location>
</feature>
<keyword evidence="5 7" id="KW-0472">Membrane</keyword>
<feature type="transmembrane region" description="Helical" evidence="7">
    <location>
        <begin position="18"/>
        <end position="39"/>
    </location>
</feature>
<comment type="subcellular location">
    <subcellularLocation>
        <location evidence="1">Cell membrane</location>
        <topology evidence="1">Multi-pass membrane protein</topology>
    </subcellularLocation>
    <subcellularLocation>
        <location evidence="6">Membrane</location>
        <topology evidence="6">Multi-pass membrane protein</topology>
    </subcellularLocation>
</comment>
<comment type="caution">
    <text evidence="9">The sequence shown here is derived from an EMBL/GenBank/DDBJ whole genome shotgun (WGS) entry which is preliminary data.</text>
</comment>
<name>A0A9X3TYD2_9PROT</name>
<evidence type="ECO:0000313" key="10">
    <source>
        <dbReference type="Proteomes" id="UP001141619"/>
    </source>
</evidence>
<keyword evidence="10" id="KW-1185">Reference proteome</keyword>
<dbReference type="Proteomes" id="UP001141619">
    <property type="component" value="Unassembled WGS sequence"/>
</dbReference>
<evidence type="ECO:0000259" key="8">
    <source>
        <dbReference type="Pfam" id="PF01618"/>
    </source>
</evidence>
<sequence>MADAQTLSLTGLFLQADMVVKAVMILLALASLASWSIIFEKLRRFRSLRRATLRLEKAAADPVRGLDDVSDPVAAPILAAGKREVFDRSEDDESRYEFRERLERAMRSVMATELRKFEIGLPFLATVGSVAPFIGLFGTVWGIMNSFSAIASANNTSLSVVAPGIAEALFATAIGLFAAIPAVIGYNNLVVDLGRSAARMTSSIGDIGNRLSRRSALRNFDVTNEAKA</sequence>
<dbReference type="PANTHER" id="PTHR30625:SF16">
    <property type="entry name" value="BIOPOLYMER TRANSPORT PROTEIN EXBB"/>
    <property type="match status" value="1"/>
</dbReference>
<proteinExistence type="inferred from homology"/>
<dbReference type="InterPro" id="IPR002898">
    <property type="entry name" value="MotA_ExbB_proton_chnl"/>
</dbReference>
<feature type="domain" description="MotA/TolQ/ExbB proton channel" evidence="8">
    <location>
        <begin position="95"/>
        <end position="200"/>
    </location>
</feature>
<keyword evidence="2" id="KW-1003">Cell membrane</keyword>
<keyword evidence="6" id="KW-0653">Protein transport</keyword>
<comment type="similarity">
    <text evidence="6">Belongs to the exbB/tolQ family.</text>
</comment>